<reference evidence="3" key="1">
    <citation type="journal article" date="2014" name="Int. J. Syst. Evol. Microbiol.">
        <title>Complete genome sequence of Corynebacterium casei LMG S-19264T (=DSM 44701T), isolated from a smear-ripened cheese.</title>
        <authorList>
            <consortium name="US DOE Joint Genome Institute (JGI-PGF)"/>
            <person name="Walter F."/>
            <person name="Albersmeier A."/>
            <person name="Kalinowski J."/>
            <person name="Ruckert C."/>
        </authorList>
    </citation>
    <scope>NUCLEOTIDE SEQUENCE</scope>
    <source>
        <strain evidence="3">CGMCC 1.15425</strain>
    </source>
</reference>
<dbReference type="SMART" id="SM00460">
    <property type="entry name" value="TGc"/>
    <property type="match status" value="1"/>
</dbReference>
<name>A0A916QLB9_9GAMM</name>
<dbReference type="InterPro" id="IPR025403">
    <property type="entry name" value="TgpA-like_C"/>
</dbReference>
<keyword evidence="1" id="KW-0812">Transmembrane</keyword>
<dbReference type="SUPFAM" id="SSF54001">
    <property type="entry name" value="Cysteine proteinases"/>
    <property type="match status" value="1"/>
</dbReference>
<evidence type="ECO:0000256" key="1">
    <source>
        <dbReference type="SAM" id="Phobius"/>
    </source>
</evidence>
<sequence length="514" mass="58292">MYSRPGAGNREQLASALSQIVLTIPVLLVMLMLILAAGARWSDRNQADRSATGVSDTMTPGSVSELVSDSALAMRVRFDGEADLRPEELYWRGLVLENYDGQTWSRSRRLDFDINPVPAVVPAESRLRYLVTLEPTQQNWLYGLHQAYPTRPQTYRDKRGIIVTSDVIRQRVRYPATSIPAQTQLTLNEELRERNLALPDVGNSQAHDMAMRLRAQFKDDQLLIDAVLRHFNERPYVYTLTPEKNSEQSIDDFLFNTREGFCEHYAGAMTFLLRSAGIPARVVVGYQGGSFNNVTGHWRVSQYNAHAWVEAWLPGEGWQRLDPTAAIAPERIHSGLDAWLSSLGNESRQGLDRETRLRLFLNSVPGYNAVRETLDAMQYGWDLGMYDNEGNLRTEDLSNWLDSRGLGNLPAWLLGGLLVLVALRAMLVNRQAQQQLSPAIRAYRKLNRKLNKVGLGREPSETILEHMRRISSARPDLADKCHELGHLLSEAEYKQNNIDYRKINKMVVEICNTC</sequence>
<dbReference type="AlphaFoldDB" id="A0A916QLB9"/>
<dbReference type="Proteomes" id="UP000627715">
    <property type="component" value="Unassembled WGS sequence"/>
</dbReference>
<gene>
    <name evidence="3" type="ORF">GCM10011403_24290</name>
</gene>
<feature type="domain" description="Transglutaminase-like" evidence="2">
    <location>
        <begin position="254"/>
        <end position="325"/>
    </location>
</feature>
<accession>A0A916QLB9</accession>
<dbReference type="InterPro" id="IPR021878">
    <property type="entry name" value="TgpA_N"/>
</dbReference>
<keyword evidence="1" id="KW-1133">Transmembrane helix</keyword>
<dbReference type="Pfam" id="PF13559">
    <property type="entry name" value="DUF4129"/>
    <property type="match status" value="1"/>
</dbReference>
<dbReference type="EMBL" id="BMIY01000010">
    <property type="protein sequence ID" value="GFZ80227.1"/>
    <property type="molecule type" value="Genomic_DNA"/>
</dbReference>
<dbReference type="Pfam" id="PF11992">
    <property type="entry name" value="TgpA_N"/>
    <property type="match status" value="1"/>
</dbReference>
<dbReference type="InterPro" id="IPR002931">
    <property type="entry name" value="Transglutaminase-like"/>
</dbReference>
<evidence type="ECO:0000313" key="3">
    <source>
        <dbReference type="EMBL" id="GFZ80227.1"/>
    </source>
</evidence>
<dbReference type="Gene3D" id="3.10.620.30">
    <property type="match status" value="1"/>
</dbReference>
<organism evidence="3 4">
    <name type="scientific">Pseudohongiella nitratireducens</name>
    <dbReference type="NCBI Taxonomy" id="1768907"/>
    <lineage>
        <taxon>Bacteria</taxon>
        <taxon>Pseudomonadati</taxon>
        <taxon>Pseudomonadota</taxon>
        <taxon>Gammaproteobacteria</taxon>
        <taxon>Pseudomonadales</taxon>
        <taxon>Pseudohongiellaceae</taxon>
        <taxon>Pseudohongiella</taxon>
    </lineage>
</organism>
<proteinExistence type="predicted"/>
<feature type="transmembrane region" description="Helical" evidence="1">
    <location>
        <begin position="20"/>
        <end position="41"/>
    </location>
</feature>
<reference evidence="3" key="2">
    <citation type="submission" date="2020-09" db="EMBL/GenBank/DDBJ databases">
        <authorList>
            <person name="Sun Q."/>
            <person name="Zhou Y."/>
        </authorList>
    </citation>
    <scope>NUCLEOTIDE SEQUENCE</scope>
    <source>
        <strain evidence="3">CGMCC 1.15425</strain>
    </source>
</reference>
<protein>
    <recommendedName>
        <fullName evidence="2">Transglutaminase-like domain-containing protein</fullName>
    </recommendedName>
</protein>
<dbReference type="InterPro" id="IPR038765">
    <property type="entry name" value="Papain-like_cys_pep_sf"/>
</dbReference>
<evidence type="ECO:0000313" key="4">
    <source>
        <dbReference type="Proteomes" id="UP000627715"/>
    </source>
</evidence>
<keyword evidence="1" id="KW-0472">Membrane</keyword>
<comment type="caution">
    <text evidence="3">The sequence shown here is derived from an EMBL/GenBank/DDBJ whole genome shotgun (WGS) entry which is preliminary data.</text>
</comment>
<dbReference type="InterPro" id="IPR052901">
    <property type="entry name" value="Bact_TGase-like"/>
</dbReference>
<dbReference type="PANTHER" id="PTHR42736:SF1">
    <property type="entry name" value="PROTEIN-GLUTAMINE GAMMA-GLUTAMYLTRANSFERASE"/>
    <property type="match status" value="1"/>
</dbReference>
<dbReference type="PANTHER" id="PTHR42736">
    <property type="entry name" value="PROTEIN-GLUTAMINE GAMMA-GLUTAMYLTRANSFERASE"/>
    <property type="match status" value="1"/>
</dbReference>
<evidence type="ECO:0000259" key="2">
    <source>
        <dbReference type="SMART" id="SM00460"/>
    </source>
</evidence>
<dbReference type="Pfam" id="PF01841">
    <property type="entry name" value="Transglut_core"/>
    <property type="match status" value="1"/>
</dbReference>
<keyword evidence="4" id="KW-1185">Reference proteome</keyword>